<evidence type="ECO:0000313" key="4">
    <source>
        <dbReference type="Proteomes" id="UP000001067"/>
    </source>
</evidence>
<dbReference type="KEGG" id="pte:PTT_13272"/>
<dbReference type="HOGENOM" id="CLU_053382_4_1_1"/>
<sequence>MARKKNANRAQAPAPSPHAQSNNNTSDNAQAGSWFLKFPPFVYDPTAGLRSNFDRLAAQRNWGEKVRRRRWVECQEEEFGNAFGTDTTKLESWQKLCREVHISDPPESISGCKKLLGSPKVLVNLVNLIDHRNIGVGVIRFKNFGQFQAYTVPDNVYPKKRAKKDGFIKALLRRVI</sequence>
<evidence type="ECO:0000313" key="2">
    <source>
        <dbReference type="EMBL" id="EFQ90201.1"/>
    </source>
</evidence>
<dbReference type="PANTHER" id="PTHR38846:SF1">
    <property type="entry name" value="C3H1-TYPE DOMAIN-CONTAINING PROTEIN"/>
    <property type="match status" value="1"/>
</dbReference>
<reference evidence="3 4" key="1">
    <citation type="journal article" date="2010" name="Genome Biol.">
        <title>A first genome assembly of the barley fungal pathogen Pyrenophora teres f. teres.</title>
        <authorList>
            <person name="Ellwood S.R."/>
            <person name="Liu Z."/>
            <person name="Syme R.A."/>
            <person name="Lai Z."/>
            <person name="Hane J.K."/>
            <person name="Keiper F."/>
            <person name="Moffat C.S."/>
            <person name="Oliver R.P."/>
            <person name="Friesen T.L."/>
        </authorList>
    </citation>
    <scope>NUCLEOTIDE SEQUENCE [LARGE SCALE GENOMIC DNA]</scope>
    <source>
        <strain evidence="3 4">0-1</strain>
    </source>
</reference>
<dbReference type="EMBL" id="GL535312">
    <property type="protein sequence ID" value="EFQ90201.1"/>
    <property type="molecule type" value="Genomic_DNA"/>
</dbReference>
<dbReference type="KEGG" id="pte:PTT_07288"/>
<dbReference type="AlphaFoldDB" id="E3RHB5"/>
<keyword evidence="4" id="KW-1185">Reference proteome</keyword>
<dbReference type="OrthoDB" id="6105938at2759"/>
<gene>
    <name evidence="3" type="ORF">PTT_07288</name>
    <name evidence="2" type="ORF">PTT_13272</name>
</gene>
<feature type="region of interest" description="Disordered" evidence="1">
    <location>
        <begin position="1"/>
        <end position="28"/>
    </location>
</feature>
<protein>
    <submittedName>
        <fullName evidence="3">Uncharacterized protein</fullName>
    </submittedName>
</protein>
<proteinExistence type="predicted"/>
<name>E3RHB5_PYRTT</name>
<evidence type="ECO:0000256" key="1">
    <source>
        <dbReference type="SAM" id="MobiDB-lite"/>
    </source>
</evidence>
<dbReference type="eggNOG" id="ENOG502S8YJ">
    <property type="taxonomic scope" value="Eukaryota"/>
</dbReference>
<feature type="compositionally biased region" description="Low complexity" evidence="1">
    <location>
        <begin position="10"/>
        <end position="24"/>
    </location>
</feature>
<evidence type="ECO:0000313" key="3">
    <source>
        <dbReference type="EMBL" id="EFQ94866.1"/>
    </source>
</evidence>
<dbReference type="PANTHER" id="PTHR38846">
    <property type="entry name" value="C3H1-TYPE DOMAIN-CONTAINING PROTEIN"/>
    <property type="match status" value="1"/>
</dbReference>
<accession>E3RHB5</accession>
<organism evidence="4">
    <name type="scientific">Pyrenophora teres f. teres (strain 0-1)</name>
    <name type="common">Barley net blotch fungus</name>
    <name type="synonym">Drechslera teres f. teres</name>
    <dbReference type="NCBI Taxonomy" id="861557"/>
    <lineage>
        <taxon>Eukaryota</taxon>
        <taxon>Fungi</taxon>
        <taxon>Dikarya</taxon>
        <taxon>Ascomycota</taxon>
        <taxon>Pezizomycotina</taxon>
        <taxon>Dothideomycetes</taxon>
        <taxon>Pleosporomycetidae</taxon>
        <taxon>Pleosporales</taxon>
        <taxon>Pleosporineae</taxon>
        <taxon>Pleosporaceae</taxon>
        <taxon>Pyrenophora</taxon>
    </lineage>
</organism>
<dbReference type="EMBL" id="GL533075">
    <property type="protein sequence ID" value="EFQ94866.1"/>
    <property type="molecule type" value="Genomic_DNA"/>
</dbReference>
<dbReference type="Proteomes" id="UP000001067">
    <property type="component" value="Unassembled WGS sequence"/>
</dbReference>